<comment type="cofactor">
    <cofactor evidence="1">
        <name>Mg(2+)</name>
        <dbReference type="ChEBI" id="CHEBI:18420"/>
    </cofactor>
</comment>
<name>A0ABU3P5J7_9BURK</name>
<dbReference type="Pfam" id="PF04794">
    <property type="entry name" value="YdjC"/>
    <property type="match status" value="1"/>
</dbReference>
<protein>
    <submittedName>
        <fullName evidence="6">ChbG/HpnK family deacetylase</fullName>
    </submittedName>
</protein>
<organism evidence="6 7">
    <name type="scientific">Roseateles aquae</name>
    <dbReference type="NCBI Taxonomy" id="3077235"/>
    <lineage>
        <taxon>Bacteria</taxon>
        <taxon>Pseudomonadati</taxon>
        <taxon>Pseudomonadota</taxon>
        <taxon>Betaproteobacteria</taxon>
        <taxon>Burkholderiales</taxon>
        <taxon>Sphaerotilaceae</taxon>
        <taxon>Roseateles</taxon>
    </lineage>
</organism>
<reference evidence="6" key="1">
    <citation type="submission" date="2023-09" db="EMBL/GenBank/DDBJ databases">
        <title>Paucibacter sp. APW11 Genome sequencing and assembly.</title>
        <authorList>
            <person name="Kim I."/>
        </authorList>
    </citation>
    <scope>NUCLEOTIDE SEQUENCE</scope>
    <source>
        <strain evidence="6">APW11</strain>
    </source>
</reference>
<evidence type="ECO:0000256" key="4">
    <source>
        <dbReference type="ARBA" id="ARBA00022842"/>
    </source>
</evidence>
<dbReference type="SUPFAM" id="SSF88713">
    <property type="entry name" value="Glycoside hydrolase/deacetylase"/>
    <property type="match status" value="1"/>
</dbReference>
<evidence type="ECO:0000313" key="6">
    <source>
        <dbReference type="EMBL" id="MDT8997840.1"/>
    </source>
</evidence>
<evidence type="ECO:0000256" key="3">
    <source>
        <dbReference type="ARBA" id="ARBA00022801"/>
    </source>
</evidence>
<dbReference type="Proteomes" id="UP001246372">
    <property type="component" value="Unassembled WGS sequence"/>
</dbReference>
<proteinExistence type="predicted"/>
<evidence type="ECO:0000256" key="2">
    <source>
        <dbReference type="ARBA" id="ARBA00022723"/>
    </source>
</evidence>
<keyword evidence="2" id="KW-0479">Metal-binding</keyword>
<gene>
    <name evidence="6" type="ORF">RQP53_00965</name>
</gene>
<dbReference type="InterPro" id="IPR011330">
    <property type="entry name" value="Glyco_hydro/deAcase_b/a-brl"/>
</dbReference>
<dbReference type="PANTHER" id="PTHR31609">
    <property type="entry name" value="YDJC DEACETYLASE FAMILY MEMBER"/>
    <property type="match status" value="1"/>
</dbReference>
<keyword evidence="3" id="KW-0378">Hydrolase</keyword>
<dbReference type="EMBL" id="JAVXZY010000001">
    <property type="protein sequence ID" value="MDT8997840.1"/>
    <property type="molecule type" value="Genomic_DNA"/>
</dbReference>
<dbReference type="Gene3D" id="3.20.20.370">
    <property type="entry name" value="Glycoside hydrolase/deacetylase"/>
    <property type="match status" value="1"/>
</dbReference>
<keyword evidence="4" id="KW-0460">Magnesium</keyword>
<keyword evidence="5" id="KW-0119">Carbohydrate metabolism</keyword>
<dbReference type="RefSeq" id="WP_315648079.1">
    <property type="nucleotide sequence ID" value="NZ_JAVXZY010000001.1"/>
</dbReference>
<comment type="caution">
    <text evidence="6">The sequence shown here is derived from an EMBL/GenBank/DDBJ whole genome shotgun (WGS) entry which is preliminary data.</text>
</comment>
<dbReference type="PANTHER" id="PTHR31609:SF1">
    <property type="entry name" value="CARBOHYDRATE DEACETYLASE"/>
    <property type="match status" value="1"/>
</dbReference>
<evidence type="ECO:0000313" key="7">
    <source>
        <dbReference type="Proteomes" id="UP001246372"/>
    </source>
</evidence>
<dbReference type="CDD" id="cd10807">
    <property type="entry name" value="YdjC_like_3"/>
    <property type="match status" value="1"/>
</dbReference>
<evidence type="ECO:0000256" key="5">
    <source>
        <dbReference type="ARBA" id="ARBA00023277"/>
    </source>
</evidence>
<evidence type="ECO:0000256" key="1">
    <source>
        <dbReference type="ARBA" id="ARBA00001946"/>
    </source>
</evidence>
<keyword evidence="7" id="KW-1185">Reference proteome</keyword>
<dbReference type="InterPro" id="IPR006879">
    <property type="entry name" value="YdjC-like"/>
</dbReference>
<accession>A0ABU3P5J7</accession>
<sequence>MSAPAVAKRIQICADDYGFDRAISQAILDGIDMGRLSATSCMVLSPAWAACAPALRDREGAADFGLHLDLSEFAPYAPGRSLQGWIAAAYLRRISLAEAAQWVGSQLDAFEAGLGRAPDYVDGHQHLHQLPVIREAVLTALQARYGRRCALRITTSRQWRGTKAAVIGALGAAALASGAARLGLAGNRDFAGVYDFSPATDYSALVRGWLKSLPDGGLLMTHPGLPGDTETRADAIRAARVREYEFWRSTESGELLAELGVQLGLCQDWR</sequence>